<keyword evidence="1" id="KW-0175">Coiled coil</keyword>
<evidence type="ECO:0000313" key="3">
    <source>
        <dbReference type="Proteomes" id="UP000275925"/>
    </source>
</evidence>
<dbReference type="AlphaFoldDB" id="A0A388TJM5"/>
<reference evidence="2 3" key="1">
    <citation type="journal article" date="2019" name="ISME J.">
        <title>Genome analyses of uncultured TG2/ZB3 bacteria in 'Margulisbacteria' specifically attached to ectosymbiotic spirochetes of protists in the termite gut.</title>
        <authorList>
            <person name="Utami Y.D."/>
            <person name="Kuwahara H."/>
            <person name="Igai K."/>
            <person name="Murakami T."/>
            <person name="Sugaya K."/>
            <person name="Morikawa T."/>
            <person name="Nagura Y."/>
            <person name="Yuki M."/>
            <person name="Deevong P."/>
            <person name="Inoue T."/>
            <person name="Kihara K."/>
            <person name="Lo N."/>
            <person name="Yamada A."/>
            <person name="Ohkuma M."/>
            <person name="Hongoh Y."/>
        </authorList>
    </citation>
    <scope>NUCLEOTIDE SEQUENCE [LARGE SCALE GENOMIC DNA]</scope>
    <source>
        <strain evidence="2">NkOx7-02</strain>
    </source>
</reference>
<feature type="coiled-coil region" evidence="1">
    <location>
        <begin position="562"/>
        <end position="589"/>
    </location>
</feature>
<dbReference type="Proteomes" id="UP000275925">
    <property type="component" value="Unassembled WGS sequence"/>
</dbReference>
<dbReference type="EMBL" id="BGZO01000081">
    <property type="protein sequence ID" value="GBR77011.1"/>
    <property type="molecule type" value="Genomic_DNA"/>
</dbReference>
<organism evidence="2 3">
    <name type="scientific">Candidatus Termititenax persephonae</name>
    <dbReference type="NCBI Taxonomy" id="2218525"/>
    <lineage>
        <taxon>Bacteria</taxon>
        <taxon>Bacillati</taxon>
        <taxon>Candidatus Margulisiibacteriota</taxon>
        <taxon>Candidatus Termititenacia</taxon>
        <taxon>Candidatus Termititenacales</taxon>
        <taxon>Candidatus Termititenacaceae</taxon>
        <taxon>Candidatus Termititenax</taxon>
    </lineage>
</organism>
<accession>A0A388TJM5</accession>
<keyword evidence="3" id="KW-1185">Reference proteome</keyword>
<dbReference type="InterPro" id="IPR019934">
    <property type="entry name" value="CHP03545"/>
</dbReference>
<feature type="coiled-coil region" evidence="1">
    <location>
        <begin position="232"/>
        <end position="259"/>
    </location>
</feature>
<comment type="caution">
    <text evidence="2">The sequence shown here is derived from an EMBL/GenBank/DDBJ whole genome shotgun (WGS) entry which is preliminary data.</text>
</comment>
<proteinExistence type="predicted"/>
<dbReference type="NCBIfam" id="TIGR03545">
    <property type="entry name" value="TIGR03545 family protein"/>
    <property type="match status" value="1"/>
</dbReference>
<sequence length="607" mass="65615">MLNWKKIVPVAALILVIVWGFNPLLKLGLEKAGNAAFGAKTEIGSFSLNLFTGHLRIGNLCVANKNAPLTNLFAVARVSLGLDPEQLLYKRANIPAVTVDQILLGTPRKTSGALPAQAKKAKVTKASAPFDLDKMTKSLGLNPAALQDALKVTPPQSPAVAAQIQKENDKLLSEAQRQLAARDLSKELAALNLDELGNLSITSAEDLANLRTLLEEKQKGLTALAAAVEANQATADQALKAAQKNLEQLDQARRADLDRLMNTLNLANYDLGAIGRELLGPQINGWLDTGQEYLALAQKYLPPRKTKAPPQPKKERLQGVTVVFPNNKTRPRFWLGRLGLSGVGGQGTANELTYSGYVSDLASEQRLIGRPTVVDIKGAYTRRPNSRLDIQGIFDRRDTAQDSFRFVLSGFDLAGQKFWDTQAIPLEISGGLGSLEADIRIDDGEVSGKISFLGKNLRYAKTRPARSGDLADLLAEAVAGANELQANILLSGSVDAPEIRLTTNLDALIKARLEKEFHGKVEQAQAQLTAEYEKATGYARQEAATALHEYSQAFAVSQARQQAALDAEKAKLTAKQKELTEQIQGQTEAAKKQAEDALKKALPGLKF</sequence>
<gene>
    <name evidence="2" type="ORF">NO2_1471</name>
</gene>
<evidence type="ECO:0000256" key="1">
    <source>
        <dbReference type="SAM" id="Coils"/>
    </source>
</evidence>
<evidence type="ECO:0000313" key="2">
    <source>
        <dbReference type="EMBL" id="GBR77011.1"/>
    </source>
</evidence>
<name>A0A388TJM5_9BACT</name>
<protein>
    <submittedName>
        <fullName evidence="2">TIGR03545 family protein</fullName>
    </submittedName>
</protein>